<organism evidence="4 5">
    <name type="scientific">Sphingobacterium siyangense</name>
    <dbReference type="NCBI Taxonomy" id="459529"/>
    <lineage>
        <taxon>Bacteria</taxon>
        <taxon>Pseudomonadati</taxon>
        <taxon>Bacteroidota</taxon>
        <taxon>Sphingobacteriia</taxon>
        <taxon>Sphingobacteriales</taxon>
        <taxon>Sphingobacteriaceae</taxon>
        <taxon>Sphingobacterium</taxon>
    </lineage>
</organism>
<dbReference type="EMBL" id="VLKR01000053">
    <property type="protein sequence ID" value="TWI13970.1"/>
    <property type="molecule type" value="Genomic_DNA"/>
</dbReference>
<comment type="caution">
    <text evidence="4">The sequence shown here is derived from an EMBL/GenBank/DDBJ whole genome shotgun (WGS) entry which is preliminary data.</text>
</comment>
<dbReference type="OrthoDB" id="3389160at2"/>
<evidence type="ECO:0000313" key="5">
    <source>
        <dbReference type="Proteomes" id="UP000315908"/>
    </source>
</evidence>
<keyword evidence="2" id="KW-0012">Acyltransferase</keyword>
<dbReference type="PANTHER" id="PTHR43877">
    <property type="entry name" value="AMINOALKYLPHOSPHONATE N-ACETYLTRANSFERASE-RELATED-RELATED"/>
    <property type="match status" value="1"/>
</dbReference>
<dbReference type="Pfam" id="PF00583">
    <property type="entry name" value="Acetyltransf_1"/>
    <property type="match status" value="1"/>
</dbReference>
<dbReference type="RefSeq" id="WP_145331236.1">
    <property type="nucleotide sequence ID" value="NZ_DAMALA010000003.1"/>
</dbReference>
<dbReference type="Gene3D" id="3.40.630.30">
    <property type="match status" value="1"/>
</dbReference>
<dbReference type="InterPro" id="IPR016181">
    <property type="entry name" value="Acyl_CoA_acyltransferase"/>
</dbReference>
<dbReference type="CDD" id="cd04301">
    <property type="entry name" value="NAT_SF"/>
    <property type="match status" value="1"/>
</dbReference>
<reference evidence="4 5" key="1">
    <citation type="journal article" date="2015" name="Stand. Genomic Sci.">
        <title>Genomic Encyclopedia of Bacterial and Archaeal Type Strains, Phase III: the genomes of soil and plant-associated and newly described type strains.</title>
        <authorList>
            <person name="Whitman W.B."/>
            <person name="Woyke T."/>
            <person name="Klenk H.P."/>
            <person name="Zhou Y."/>
            <person name="Lilburn T.G."/>
            <person name="Beck B.J."/>
            <person name="De Vos P."/>
            <person name="Vandamme P."/>
            <person name="Eisen J.A."/>
            <person name="Garrity G."/>
            <person name="Hugenholtz P."/>
            <person name="Kyrpides N.C."/>
        </authorList>
    </citation>
    <scope>NUCLEOTIDE SEQUENCE [LARGE SCALE GENOMIC DNA]</scope>
    <source>
        <strain evidence="4 5">CGMCC 1.6855</strain>
    </source>
</reference>
<name>A0A562M270_9SPHI</name>
<dbReference type="PROSITE" id="PS51186">
    <property type="entry name" value="GNAT"/>
    <property type="match status" value="1"/>
</dbReference>
<keyword evidence="1 4" id="KW-0808">Transferase</keyword>
<protein>
    <submittedName>
        <fullName evidence="4">Acetyltransferase (GNAT) family protein</fullName>
    </submittedName>
</protein>
<gene>
    <name evidence="4" type="ORF">IQ31_05397</name>
</gene>
<proteinExistence type="predicted"/>
<dbReference type="SUPFAM" id="SSF55729">
    <property type="entry name" value="Acyl-CoA N-acyltransferases (Nat)"/>
    <property type="match status" value="1"/>
</dbReference>
<sequence length="194" mass="21915">MSSTPISHTDFVIEEVKESSINLISELVDLTFNIVQGGASVGFMEDLTVEQAKKFWTDVLNKVKEQKIILIIARDAFTHRIAGTVQLQIDLPSNQTHRADVAKMLVHTDFRRMGIAQNLLQHIENKAIDLNKTLLVLDTVTDSPAYIMYQKCGWTIVGDIPNYALFPNGTWCSTTYFYKNLIVPADKIKSLRND</sequence>
<dbReference type="PANTHER" id="PTHR43877:SF2">
    <property type="entry name" value="AMINOALKYLPHOSPHONATE N-ACETYLTRANSFERASE-RELATED"/>
    <property type="match status" value="1"/>
</dbReference>
<dbReference type="Proteomes" id="UP000315908">
    <property type="component" value="Unassembled WGS sequence"/>
</dbReference>
<dbReference type="GO" id="GO:0016747">
    <property type="term" value="F:acyltransferase activity, transferring groups other than amino-acyl groups"/>
    <property type="evidence" value="ECO:0007669"/>
    <property type="project" value="InterPro"/>
</dbReference>
<evidence type="ECO:0000259" key="3">
    <source>
        <dbReference type="PROSITE" id="PS51186"/>
    </source>
</evidence>
<dbReference type="AlphaFoldDB" id="A0A562M270"/>
<dbReference type="InterPro" id="IPR000182">
    <property type="entry name" value="GNAT_dom"/>
</dbReference>
<dbReference type="InterPro" id="IPR050832">
    <property type="entry name" value="Bact_Acetyltransf"/>
</dbReference>
<evidence type="ECO:0000313" key="4">
    <source>
        <dbReference type="EMBL" id="TWI13970.1"/>
    </source>
</evidence>
<feature type="domain" description="N-acetyltransferase" evidence="3">
    <location>
        <begin position="11"/>
        <end position="182"/>
    </location>
</feature>
<evidence type="ECO:0000256" key="1">
    <source>
        <dbReference type="ARBA" id="ARBA00022679"/>
    </source>
</evidence>
<evidence type="ECO:0000256" key="2">
    <source>
        <dbReference type="ARBA" id="ARBA00023315"/>
    </source>
</evidence>
<accession>A0A562M270</accession>